<dbReference type="InterPro" id="IPR010982">
    <property type="entry name" value="Lambda_DNA-bd_dom_sf"/>
</dbReference>
<dbReference type="AlphaFoldDB" id="A0A3Q9ENL1"/>
<dbReference type="Gene3D" id="3.40.50.1000">
    <property type="entry name" value="HAD superfamily/HAD-like"/>
    <property type="match status" value="1"/>
</dbReference>
<dbReference type="SUPFAM" id="SSF56784">
    <property type="entry name" value="HAD-like"/>
    <property type="match status" value="1"/>
</dbReference>
<dbReference type="Proteomes" id="UP000280298">
    <property type="component" value="Chromosome"/>
</dbReference>
<name>A0A3Q9ENL1_9ACTN</name>
<dbReference type="KEGG" id="scya:EJ357_47715"/>
<reference evidence="2 4" key="1">
    <citation type="journal article" date="2019" name="Int. J. Syst. Evol. Microbiol.">
        <title>Streptomyces cyaneochromogenes sp. nov., a blue pigment-producing actinomycete from manganese-contaminated soil.</title>
        <authorList>
            <person name="Tang X."/>
            <person name="Zhao J."/>
            <person name="Li K."/>
            <person name="Chen Z."/>
            <person name="Sun Y."/>
            <person name="Gao J."/>
        </authorList>
    </citation>
    <scope>NUCLEOTIDE SEQUENCE [LARGE SCALE GENOMIC DNA]</scope>
    <source>
        <strain evidence="2 4">MK-45</strain>
    </source>
</reference>
<dbReference type="SUPFAM" id="SSF47413">
    <property type="entry name" value="lambda repressor-like DNA-binding domains"/>
    <property type="match status" value="1"/>
</dbReference>
<feature type="domain" description="HTH cro/C1-type" evidence="1">
    <location>
        <begin position="50"/>
        <end position="107"/>
    </location>
</feature>
<proteinExistence type="predicted"/>
<dbReference type="Pfam" id="PF13419">
    <property type="entry name" value="HAD_2"/>
    <property type="match status" value="1"/>
</dbReference>
<dbReference type="GO" id="GO:0005829">
    <property type="term" value="C:cytosol"/>
    <property type="evidence" value="ECO:0007669"/>
    <property type="project" value="TreeGrafter"/>
</dbReference>
<evidence type="ECO:0000313" key="3">
    <source>
        <dbReference type="EMBL" id="AZQ40115.1"/>
    </source>
</evidence>
<dbReference type="SMART" id="SM00530">
    <property type="entry name" value="HTH_XRE"/>
    <property type="match status" value="2"/>
</dbReference>
<gene>
    <name evidence="2" type="ORF">EJ357_00215</name>
    <name evidence="3" type="ORF">EJ357_47715</name>
</gene>
<sequence length="626" mass="67913">MAQTHCSRVFEQRELTPCSSEATHVKCTAPEGEGPAMARGLAVMFSGARLRQARAEVQPGGLSAEELAKRVGASKAQILAYEHGQRVPDPPRIRRLAEALGVRPLELANQAGMAYWQLADLRRANGLRASDLCRELELNPHSYRRLETTGLSPESRYGMAVRLAGTLGVSVQVLERHIANVPGVRQRLDRVRELLSTLVDTHLAPGCADVPEPEDEVVKAVAAHYARSAPTVARILQQQIMALREMHHRQATEAATAHYGVTSEDQDRARRRMQNEAVRIHQSIVTLPQRMDAFFRAQLSPHGWETLGQLHIARSSKAALTAAQNTLPHAPSLVPFIQPASIQAGAGRTAPYMLSRDGQHHYAAFKPWYDALYPWVQESLRQFEAQLEAGEPPSHAWLRHCFAQSQTVLFSFDGVLCRLFADNVRSVSGHLTQAAHSLQLGTAPGGTADPVAVLRSVVDQGSPEQIRELDGILTSYETEAARRAEPLPGAAQLLGVLSRGPWRIAVVTDHASAAVQTFLTHLRPDTGDAPNLVDVFGRPTDPRLMKPNPHAVSLATSVLGGDRSRTVLIGESLADALAAQAAGVQFIGVASQRSQARRLKQAGAANVVETLATLIAAISRINGTRS</sequence>
<evidence type="ECO:0000259" key="1">
    <source>
        <dbReference type="PROSITE" id="PS50943"/>
    </source>
</evidence>
<dbReference type="Pfam" id="PF13560">
    <property type="entry name" value="HTH_31"/>
    <property type="match status" value="1"/>
</dbReference>
<organism evidence="2 4">
    <name type="scientific">Streptomyces cyaneochromogenes</name>
    <dbReference type="NCBI Taxonomy" id="2496836"/>
    <lineage>
        <taxon>Bacteria</taxon>
        <taxon>Bacillati</taxon>
        <taxon>Actinomycetota</taxon>
        <taxon>Actinomycetes</taxon>
        <taxon>Kitasatosporales</taxon>
        <taxon>Streptomycetaceae</taxon>
        <taxon>Streptomyces</taxon>
    </lineage>
</organism>
<dbReference type="KEGG" id="scya:EJ357_00215"/>
<dbReference type="InterPro" id="IPR023214">
    <property type="entry name" value="HAD_sf"/>
</dbReference>
<dbReference type="EMBL" id="CP034539">
    <property type="protein sequence ID" value="AZQ40115.1"/>
    <property type="molecule type" value="Genomic_DNA"/>
</dbReference>
<dbReference type="GO" id="GO:0003677">
    <property type="term" value="F:DNA binding"/>
    <property type="evidence" value="ECO:0007669"/>
    <property type="project" value="InterPro"/>
</dbReference>
<accession>A0A3Q9ENL1</accession>
<dbReference type="Gene3D" id="1.10.260.40">
    <property type="entry name" value="lambda repressor-like DNA-binding domains"/>
    <property type="match status" value="1"/>
</dbReference>
<dbReference type="PROSITE" id="PS50943">
    <property type="entry name" value="HTH_CROC1"/>
    <property type="match status" value="1"/>
</dbReference>
<dbReference type="CDD" id="cd00093">
    <property type="entry name" value="HTH_XRE"/>
    <property type="match status" value="1"/>
</dbReference>
<dbReference type="OrthoDB" id="4087213at2"/>
<evidence type="ECO:0000313" key="2">
    <source>
        <dbReference type="EMBL" id="AZQ32108.1"/>
    </source>
</evidence>
<protein>
    <submittedName>
        <fullName evidence="2">Helix-turn-helix domain-containing protein</fullName>
    </submittedName>
</protein>
<dbReference type="PANTHER" id="PTHR43434:SF1">
    <property type="entry name" value="PHOSPHOGLYCOLATE PHOSPHATASE"/>
    <property type="match status" value="1"/>
</dbReference>
<dbReference type="InterPro" id="IPR036412">
    <property type="entry name" value="HAD-like_sf"/>
</dbReference>
<dbReference type="PANTHER" id="PTHR43434">
    <property type="entry name" value="PHOSPHOGLYCOLATE PHOSPHATASE"/>
    <property type="match status" value="1"/>
</dbReference>
<dbReference type="GO" id="GO:0008967">
    <property type="term" value="F:phosphoglycolate phosphatase activity"/>
    <property type="evidence" value="ECO:0007669"/>
    <property type="project" value="TreeGrafter"/>
</dbReference>
<evidence type="ECO:0000313" key="4">
    <source>
        <dbReference type="Proteomes" id="UP000280298"/>
    </source>
</evidence>
<dbReference type="InterPro" id="IPR041492">
    <property type="entry name" value="HAD_2"/>
</dbReference>
<keyword evidence="4" id="KW-1185">Reference proteome</keyword>
<dbReference type="GO" id="GO:0006281">
    <property type="term" value="P:DNA repair"/>
    <property type="evidence" value="ECO:0007669"/>
    <property type="project" value="TreeGrafter"/>
</dbReference>
<dbReference type="InterPro" id="IPR050155">
    <property type="entry name" value="HAD-like_hydrolase_sf"/>
</dbReference>
<dbReference type="InterPro" id="IPR001387">
    <property type="entry name" value="Cro/C1-type_HTH"/>
</dbReference>
<dbReference type="EMBL" id="CP034539">
    <property type="protein sequence ID" value="AZQ32108.1"/>
    <property type="molecule type" value="Genomic_DNA"/>
</dbReference>